<feature type="transmembrane region" description="Helical" evidence="11">
    <location>
        <begin position="507"/>
        <end position="529"/>
    </location>
</feature>
<feature type="transmembrane region" description="Helical" evidence="11">
    <location>
        <begin position="347"/>
        <end position="373"/>
    </location>
</feature>
<dbReference type="GeneID" id="132709109"/>
<feature type="transmembrane region" description="Helical" evidence="11">
    <location>
        <begin position="541"/>
        <end position="561"/>
    </location>
</feature>
<evidence type="ECO:0000256" key="11">
    <source>
        <dbReference type="SAM" id="Phobius"/>
    </source>
</evidence>
<dbReference type="PROSITE" id="PS00981">
    <property type="entry name" value="G_PROTEIN_RECEP_F3_3"/>
    <property type="match status" value="1"/>
</dbReference>
<evidence type="ECO:0000256" key="9">
    <source>
        <dbReference type="ARBA" id="ARBA00023180"/>
    </source>
</evidence>
<organism evidence="13 14">
    <name type="scientific">Pantherophis guttatus</name>
    <name type="common">Corn snake</name>
    <name type="synonym">Elaphe guttata</name>
    <dbReference type="NCBI Taxonomy" id="94885"/>
    <lineage>
        <taxon>Eukaryota</taxon>
        <taxon>Metazoa</taxon>
        <taxon>Chordata</taxon>
        <taxon>Craniata</taxon>
        <taxon>Vertebrata</taxon>
        <taxon>Euteleostomi</taxon>
        <taxon>Lepidosauria</taxon>
        <taxon>Squamata</taxon>
        <taxon>Bifurcata</taxon>
        <taxon>Unidentata</taxon>
        <taxon>Episquamata</taxon>
        <taxon>Toxicofera</taxon>
        <taxon>Serpentes</taxon>
        <taxon>Colubroidea</taxon>
        <taxon>Colubridae</taxon>
        <taxon>Colubrinae</taxon>
        <taxon>Pantherophis</taxon>
    </lineage>
</organism>
<evidence type="ECO:0000256" key="1">
    <source>
        <dbReference type="ARBA" id="ARBA00004651"/>
    </source>
</evidence>
<reference evidence="14" key="1">
    <citation type="submission" date="2025-08" db="UniProtKB">
        <authorList>
            <consortium name="RefSeq"/>
        </authorList>
    </citation>
    <scope>IDENTIFICATION</scope>
    <source>
        <tissue evidence="14">Blood</tissue>
    </source>
</reference>
<dbReference type="InterPro" id="IPR009030">
    <property type="entry name" value="Growth_fac_rcpt_cys_sf"/>
</dbReference>
<dbReference type="SUPFAM" id="SSF57184">
    <property type="entry name" value="Growth factor receptor domain"/>
    <property type="match status" value="1"/>
</dbReference>
<sequence length="917" mass="102872">MLRMVFNIEVVNENLRHLHNHTLGYNFYDNYDNTLGTSDALLDMLSTGEANVPNYSCGRKDNLLVIVDGADRDISIQISTLVGPYKVAEISNKITSDDLSDKSQFPFSHPMLPKETVLYPGIVQLLLHFGWTLIGRRRCTQKVPLETKEEKNRMWIPNEGYTYSVLKILAHALKAASKPQRRREKGEERLGTPRLQPWKFHPFLKKKELFNLSLLKVYLDQNGEVAADLKINSRVVLLKEDPINKELGSFERQQLIINQDALSQLKLLNKSLPQSKCVEKCQPGFVKKAREGEPFCCYDCVPCPEGTISTQEDTEKCTKCVDEQYPTKNRVRCIPKRITFLSYEEHLGIILVFFALLLFLTTSLVLIIFLKYLETPIVKANNRDLSFILLISLLLCFLSSFLFIGQPRKATCLLRQTVFSIVFSVAVSSVLSKTVTVVLAFLASKPGNRVRRWLGKSLTNSIILSCSSVQIFICVIWLIVSPPFPDSDMHSQPGEIILQCNEGSVTMFYVVLGYMGFLAAVCFTMAFVARNLPGAFNEAKLITFSMLVFSSVWVSFLPTYLSTKGKFMAKGGMEGKPMVMIFTHGSCGSCGQEQWVELVELEEEKEEGEELDKADWMTEEAVKFMQGAFKNVKQLGFFLPQVWTYVQEYHLEITTEGAKVRSVTRDLEGAAAQWMITLGVARLETPSGTQVMLLLLLLLLPQEVLASLRAKCLLTLKRDEVHPENYYKPGEFLIGGIVSATRMKLLPISFNKSPLTQISLSMTSEALLDLLSEGEANVPNYSCGRQRNTVAVLEAAGTDISIQISTMLGTYKIPQISHSFDSQVVRDENPFFYPMLAAKGAHYPGMVKLVLHFRWTLVGLLAPDTENGQWFMRTLTSLLDCAALANALLTFSQVSLNISIQSVKLTEEGGSLGYSGM</sequence>
<dbReference type="InterPro" id="IPR017978">
    <property type="entry name" value="GPCR_3_C"/>
</dbReference>
<keyword evidence="5 11" id="KW-1133">Transmembrane helix</keyword>
<dbReference type="PRINTS" id="PR00248">
    <property type="entry name" value="GPCRMGR"/>
</dbReference>
<evidence type="ECO:0000313" key="14">
    <source>
        <dbReference type="RefSeq" id="XP_060537890.1"/>
    </source>
</evidence>
<keyword evidence="8" id="KW-0675">Receptor</keyword>
<dbReference type="InterPro" id="IPR001828">
    <property type="entry name" value="ANF_lig-bd_rcpt"/>
</dbReference>
<gene>
    <name evidence="14" type="primary">LOC132709109</name>
</gene>
<dbReference type="Gene3D" id="2.10.50.30">
    <property type="entry name" value="GPCR, family 3, nine cysteines domain"/>
    <property type="match status" value="1"/>
</dbReference>
<keyword evidence="2" id="KW-1003">Cell membrane</keyword>
<dbReference type="InterPro" id="IPR038550">
    <property type="entry name" value="GPCR_3_9-Cys_sf"/>
</dbReference>
<keyword evidence="4" id="KW-0732">Signal</keyword>
<dbReference type="RefSeq" id="XP_060537890.1">
    <property type="nucleotide sequence ID" value="XM_060681907.1"/>
</dbReference>
<dbReference type="InterPro" id="IPR017979">
    <property type="entry name" value="GPCR_3_CS"/>
</dbReference>
<dbReference type="PRINTS" id="PR01535">
    <property type="entry name" value="VOMERONASL2R"/>
</dbReference>
<feature type="transmembrane region" description="Helical" evidence="11">
    <location>
        <begin position="385"/>
        <end position="405"/>
    </location>
</feature>
<name>A0ABM3YP42_PANGU</name>
<evidence type="ECO:0000256" key="4">
    <source>
        <dbReference type="ARBA" id="ARBA00022729"/>
    </source>
</evidence>
<feature type="domain" description="G-protein coupled receptors family 3 profile" evidence="12">
    <location>
        <begin position="347"/>
        <end position="568"/>
    </location>
</feature>
<dbReference type="Pfam" id="PF07562">
    <property type="entry name" value="NCD3G"/>
    <property type="match status" value="1"/>
</dbReference>
<protein>
    <submittedName>
        <fullName evidence="14">Vomeronasal type-2 receptor 26-like</fullName>
    </submittedName>
</protein>
<evidence type="ECO:0000313" key="13">
    <source>
        <dbReference type="Proteomes" id="UP001652622"/>
    </source>
</evidence>
<evidence type="ECO:0000256" key="5">
    <source>
        <dbReference type="ARBA" id="ARBA00022989"/>
    </source>
</evidence>
<feature type="transmembrane region" description="Helical" evidence="11">
    <location>
        <begin position="462"/>
        <end position="480"/>
    </location>
</feature>
<keyword evidence="9" id="KW-0325">Glycoprotein</keyword>
<feature type="transmembrane region" description="Helical" evidence="11">
    <location>
        <begin position="417"/>
        <end position="442"/>
    </location>
</feature>
<keyword evidence="7 11" id="KW-0472">Membrane</keyword>
<evidence type="ECO:0000256" key="6">
    <source>
        <dbReference type="ARBA" id="ARBA00023040"/>
    </source>
</evidence>
<dbReference type="InterPro" id="IPR011500">
    <property type="entry name" value="GPCR_3_9-Cys_dom"/>
</dbReference>
<evidence type="ECO:0000256" key="3">
    <source>
        <dbReference type="ARBA" id="ARBA00022692"/>
    </source>
</evidence>
<evidence type="ECO:0000256" key="7">
    <source>
        <dbReference type="ARBA" id="ARBA00023136"/>
    </source>
</evidence>
<evidence type="ECO:0000256" key="2">
    <source>
        <dbReference type="ARBA" id="ARBA00022475"/>
    </source>
</evidence>
<comment type="subcellular location">
    <subcellularLocation>
        <location evidence="1">Cell membrane</location>
        <topology evidence="1">Multi-pass membrane protein</topology>
    </subcellularLocation>
</comment>
<dbReference type="InterPro" id="IPR000337">
    <property type="entry name" value="GPCR_3"/>
</dbReference>
<accession>A0ABM3YP42</accession>
<evidence type="ECO:0000259" key="12">
    <source>
        <dbReference type="PROSITE" id="PS50259"/>
    </source>
</evidence>
<dbReference type="InterPro" id="IPR028082">
    <property type="entry name" value="Peripla_BP_I"/>
</dbReference>
<dbReference type="Pfam" id="PF00003">
    <property type="entry name" value="7tm_3"/>
    <property type="match status" value="1"/>
</dbReference>
<keyword evidence="3 11" id="KW-0812">Transmembrane</keyword>
<keyword evidence="6" id="KW-0297">G-protein coupled receptor</keyword>
<dbReference type="Gene3D" id="3.40.50.2300">
    <property type="match status" value="6"/>
</dbReference>
<evidence type="ECO:0000256" key="8">
    <source>
        <dbReference type="ARBA" id="ARBA00023170"/>
    </source>
</evidence>
<evidence type="ECO:0000256" key="10">
    <source>
        <dbReference type="ARBA" id="ARBA00023224"/>
    </source>
</evidence>
<dbReference type="PROSITE" id="PS50259">
    <property type="entry name" value="G_PROTEIN_RECEP_F3_4"/>
    <property type="match status" value="1"/>
</dbReference>
<dbReference type="Pfam" id="PF01094">
    <property type="entry name" value="ANF_receptor"/>
    <property type="match status" value="2"/>
</dbReference>
<dbReference type="PANTHER" id="PTHR24061:SF599">
    <property type="entry name" value="G-PROTEIN COUPLED RECEPTORS FAMILY 3 PROFILE DOMAIN-CONTAINING PROTEIN"/>
    <property type="match status" value="1"/>
</dbReference>
<dbReference type="InterPro" id="IPR004073">
    <property type="entry name" value="GPCR_3_vmron_rcpt_2"/>
</dbReference>
<dbReference type="SUPFAM" id="SSF53822">
    <property type="entry name" value="Periplasmic binding protein-like I"/>
    <property type="match status" value="2"/>
</dbReference>
<dbReference type="InterPro" id="IPR000068">
    <property type="entry name" value="GPCR_3_Ca_sens_rcpt-rel"/>
</dbReference>
<dbReference type="Proteomes" id="UP001652622">
    <property type="component" value="Unplaced"/>
</dbReference>
<keyword evidence="10" id="KW-0807">Transducer</keyword>
<proteinExistence type="predicted"/>
<keyword evidence="13" id="KW-1185">Reference proteome</keyword>
<dbReference type="PANTHER" id="PTHR24061">
    <property type="entry name" value="CALCIUM-SENSING RECEPTOR-RELATED"/>
    <property type="match status" value="1"/>
</dbReference>